<keyword evidence="10" id="KW-0963">Cytoplasm</keyword>
<dbReference type="NCBIfam" id="TIGR00322">
    <property type="entry name" value="diphth2_R"/>
    <property type="match status" value="1"/>
</dbReference>
<dbReference type="STRING" id="139420.A0A371CZN5"/>
<dbReference type="InterPro" id="IPR016435">
    <property type="entry name" value="DPH1/DPH2"/>
</dbReference>
<evidence type="ECO:0000256" key="5">
    <source>
        <dbReference type="ARBA" id="ARBA00022723"/>
    </source>
</evidence>
<evidence type="ECO:0000256" key="3">
    <source>
        <dbReference type="ARBA" id="ARBA00006179"/>
    </source>
</evidence>
<feature type="region of interest" description="Disordered" evidence="11">
    <location>
        <begin position="472"/>
        <end position="508"/>
    </location>
</feature>
<dbReference type="FunFam" id="3.40.50.11840:FF:000002">
    <property type="entry name" value="2-(3-amino-3-carboxypropyl)histidine synthase subunit 2"/>
    <property type="match status" value="1"/>
</dbReference>
<gene>
    <name evidence="12" type="ORF">OH76DRAFT_1473790</name>
</gene>
<comment type="similarity">
    <text evidence="3 10">Belongs to the DPH1/DPH2 family. DPH2 subfamily.</text>
</comment>
<proteinExistence type="inferred from homology"/>
<keyword evidence="13" id="KW-1185">Reference proteome</keyword>
<comment type="pathway">
    <text evidence="2 10">Protein modification; peptidyl-diphthamide biosynthesis.</text>
</comment>
<keyword evidence="6 10" id="KW-0408">Iron</keyword>
<dbReference type="Pfam" id="PF01866">
    <property type="entry name" value="Diphthamide_syn"/>
    <property type="match status" value="1"/>
</dbReference>
<protein>
    <recommendedName>
        <fullName evidence="4 10">2-(3-amino-3-carboxypropyl)histidine synthase subunit 2</fullName>
    </recommendedName>
</protein>
<dbReference type="Gene3D" id="3.40.50.11860">
    <property type="entry name" value="Diphthamide synthesis DPH1/DPH2 domain 3"/>
    <property type="match status" value="1"/>
</dbReference>
<dbReference type="SFLD" id="SFLDG01121">
    <property type="entry name" value="Diphthamide_biosynthesis"/>
    <property type="match status" value="1"/>
</dbReference>
<dbReference type="GO" id="GO:0051536">
    <property type="term" value="F:iron-sulfur cluster binding"/>
    <property type="evidence" value="ECO:0007669"/>
    <property type="project" value="UniProtKB-KW"/>
</dbReference>
<dbReference type="InterPro" id="IPR042263">
    <property type="entry name" value="DPH1/DPH2_1"/>
</dbReference>
<reference evidence="12 13" key="1">
    <citation type="journal article" date="2018" name="Biotechnol. Biofuels">
        <title>Integrative visual omics of the white-rot fungus Polyporus brumalis exposes the biotechnological potential of its oxidative enzymes for delignifying raw plant biomass.</title>
        <authorList>
            <person name="Miyauchi S."/>
            <person name="Rancon A."/>
            <person name="Drula E."/>
            <person name="Hage H."/>
            <person name="Chaduli D."/>
            <person name="Favel A."/>
            <person name="Grisel S."/>
            <person name="Henrissat B."/>
            <person name="Herpoel-Gimbert I."/>
            <person name="Ruiz-Duenas F.J."/>
            <person name="Chevret D."/>
            <person name="Hainaut M."/>
            <person name="Lin J."/>
            <person name="Wang M."/>
            <person name="Pangilinan J."/>
            <person name="Lipzen A."/>
            <person name="Lesage-Meessen L."/>
            <person name="Navarro D."/>
            <person name="Riley R."/>
            <person name="Grigoriev I.V."/>
            <person name="Zhou S."/>
            <person name="Raouche S."/>
            <person name="Rosso M.N."/>
        </authorList>
    </citation>
    <scope>NUCLEOTIDE SEQUENCE [LARGE SCALE GENOMIC DNA]</scope>
    <source>
        <strain evidence="12 13">BRFM 1820</strain>
    </source>
</reference>
<evidence type="ECO:0000256" key="10">
    <source>
        <dbReference type="RuleBase" id="RU364133"/>
    </source>
</evidence>
<comment type="subunit">
    <text evidence="8">Component of the 2-(3-amino-3-carboxypropyl)histidine synthase complex composed of DPH1, DPH2, DPH3 and a NADH-dependent reductase, predominantly CBR1.</text>
</comment>
<dbReference type="FunFam" id="3.40.50.11860:FF:000001">
    <property type="entry name" value="2-(3-amino-3-carboxypropyl)histidine synthase subunit 2"/>
    <property type="match status" value="1"/>
</dbReference>
<evidence type="ECO:0000313" key="12">
    <source>
        <dbReference type="EMBL" id="RDX45751.1"/>
    </source>
</evidence>
<dbReference type="OrthoDB" id="449241at2759"/>
<feature type="compositionally biased region" description="Basic and acidic residues" evidence="11">
    <location>
        <begin position="496"/>
        <end position="508"/>
    </location>
</feature>
<dbReference type="SFLD" id="SFLDS00032">
    <property type="entry name" value="Radical_SAM_3-amino-3-carboxyp"/>
    <property type="match status" value="1"/>
</dbReference>
<accession>A0A371CZN5</accession>
<keyword evidence="5 10" id="KW-0479">Metal-binding</keyword>
<evidence type="ECO:0000256" key="7">
    <source>
        <dbReference type="ARBA" id="ARBA00023014"/>
    </source>
</evidence>
<dbReference type="UniPathway" id="UPA00559"/>
<evidence type="ECO:0000256" key="11">
    <source>
        <dbReference type="SAM" id="MobiDB-lite"/>
    </source>
</evidence>
<dbReference type="NCBIfam" id="TIGR00272">
    <property type="entry name" value="DPH2"/>
    <property type="match status" value="1"/>
</dbReference>
<comment type="subcellular location">
    <subcellularLocation>
        <location evidence="10">Cytoplasm</location>
    </subcellularLocation>
</comment>
<dbReference type="EMBL" id="KZ857434">
    <property type="protein sequence ID" value="RDX45751.1"/>
    <property type="molecule type" value="Genomic_DNA"/>
</dbReference>
<evidence type="ECO:0000313" key="13">
    <source>
        <dbReference type="Proteomes" id="UP000256964"/>
    </source>
</evidence>
<evidence type="ECO:0000256" key="6">
    <source>
        <dbReference type="ARBA" id="ARBA00023004"/>
    </source>
</evidence>
<keyword evidence="7 10" id="KW-0411">Iron-sulfur</keyword>
<dbReference type="GO" id="GO:0046872">
    <property type="term" value="F:metal ion binding"/>
    <property type="evidence" value="ECO:0007669"/>
    <property type="project" value="UniProtKB-KW"/>
</dbReference>
<evidence type="ECO:0000256" key="8">
    <source>
        <dbReference type="ARBA" id="ARBA00034128"/>
    </source>
</evidence>
<dbReference type="Proteomes" id="UP000256964">
    <property type="component" value="Unassembled WGS sequence"/>
</dbReference>
<dbReference type="GO" id="GO:0090560">
    <property type="term" value="F:2-(3-amino-3-carboxypropyl)histidine synthase activity"/>
    <property type="evidence" value="ECO:0007669"/>
    <property type="project" value="InterPro"/>
</dbReference>
<dbReference type="Gene3D" id="3.40.50.11840">
    <property type="entry name" value="Diphthamide synthesis DPH1/DPH2 domain 1"/>
    <property type="match status" value="1"/>
</dbReference>
<dbReference type="PANTHER" id="PTHR10762">
    <property type="entry name" value="DIPHTHAMIDE BIOSYNTHESIS PROTEIN"/>
    <property type="match status" value="1"/>
</dbReference>
<organism evidence="12 13">
    <name type="scientific">Lentinus brumalis</name>
    <dbReference type="NCBI Taxonomy" id="2498619"/>
    <lineage>
        <taxon>Eukaryota</taxon>
        <taxon>Fungi</taxon>
        <taxon>Dikarya</taxon>
        <taxon>Basidiomycota</taxon>
        <taxon>Agaricomycotina</taxon>
        <taxon>Agaricomycetes</taxon>
        <taxon>Polyporales</taxon>
        <taxon>Polyporaceae</taxon>
        <taxon>Lentinus</taxon>
    </lineage>
</organism>
<dbReference type="SFLD" id="SFLDF00408">
    <property type="entry name" value="Diphthamide_biosynthesis_famil"/>
    <property type="match status" value="1"/>
</dbReference>
<dbReference type="InterPro" id="IPR010014">
    <property type="entry name" value="DHP2"/>
</dbReference>
<dbReference type="GO" id="GO:0017183">
    <property type="term" value="P:protein histidyl modification to diphthamide"/>
    <property type="evidence" value="ECO:0007669"/>
    <property type="project" value="UniProtKB-UniPathway"/>
</dbReference>
<evidence type="ECO:0000256" key="1">
    <source>
        <dbReference type="ARBA" id="ARBA00001966"/>
    </source>
</evidence>
<evidence type="ECO:0000256" key="4">
    <source>
        <dbReference type="ARBA" id="ARBA00021914"/>
    </source>
</evidence>
<evidence type="ECO:0000256" key="9">
    <source>
        <dbReference type="ARBA" id="ARBA00054092"/>
    </source>
</evidence>
<dbReference type="PANTHER" id="PTHR10762:SF2">
    <property type="entry name" value="2-(3-AMINO-3-CARBOXYPROPYL)HISTIDINE SYNTHASE SUBUNIT 2"/>
    <property type="match status" value="1"/>
</dbReference>
<comment type="function">
    <text evidence="10">Required for the first step of diphthamide biosynthesis, a post-translational modification of histidine which occurs in elongation factor 2. DPH1 and DPH2 transfer a 3-amino-3-carboxypropyl (ACP) group from S-adenosyl-L-methionine (SAM) to a histidine residue, the reaction is assisted by a reduction system comprising DPH3 and a NADH-dependent reductase. Facilitates the reduction of the catalytic iron-sulfur cluster found in the DPH1 subunit.</text>
</comment>
<comment type="cofactor">
    <cofactor evidence="1">
        <name>[4Fe-4S] cluster</name>
        <dbReference type="ChEBI" id="CHEBI:49883"/>
    </cofactor>
</comment>
<name>A0A371CZN5_9APHY</name>
<dbReference type="AlphaFoldDB" id="A0A371CZN5"/>
<comment type="function">
    <text evidence="9">Required for the first step of diphthamide biosynthesis, a post-translational modification of histidine which occurs in elongation factor 2. DPH1 and DPH2 transfer a 3-amino-3-carboxypropyl (ACP) group from S-adenosyl-L-methionine (SAM) to a histidine residue, the reaction is assisted by a reduction system comprising DPH3 and a NADH-dependent reductase, predominantly CBR1. Facilitates the reduction of the catalytic iron-sulfur cluster found in the DPH1 subunit.</text>
</comment>
<evidence type="ECO:0000256" key="2">
    <source>
        <dbReference type="ARBA" id="ARBA00005156"/>
    </source>
</evidence>
<sequence length="508" mass="56162">MAEVATFSSSGEDAITRTIDLSEEDIPHTSTSEELEEVYDIARTVNEIEKGDYKRIALQFPDELLPHSVPIFRLLKSKIADTRELYVLADTSYGSCCVDEVAAQHVDADALVHYGHACMSQTSRLPVIYVLGKKPIDAIHCAQSFIEVATVQSSIPDRRTILLRYDVAYAHQADAVISELKSKLPSTTRILHIPVPLVAYPPSSGQHRIPHHLPEAEADDPKASPENSVILYIGTESLALTNLLLTHASYEVYSYNPKTRAAQLESGRTNKLLMRRYAAVQRARDADVIGILVGTLGVANYLPLISHLRDIIKRAHKRSYTLSVGKINPAKLGNFLEIECFVLVACPENSLLDAKEFLRPIVTPYELEVALQPTQTWTGRYVLDFEQLLREPKNADEDATAELADHDDIDQPIFSLVTGKYRHAKRYGDGNGSSTNEAGDASAIVLRNQDNALSKMDDSAAAQFLQTRTFQGLETRVGQDAPSLLEQGRSGIARGYGDDHRDRDGQGE</sequence>
<dbReference type="InterPro" id="IPR042265">
    <property type="entry name" value="DPH1/DPH2_3"/>
</dbReference>
<dbReference type="GO" id="GO:0005737">
    <property type="term" value="C:cytoplasm"/>
    <property type="evidence" value="ECO:0007669"/>
    <property type="project" value="UniProtKB-SubCell"/>
</dbReference>